<organism evidence="2 3">
    <name type="scientific">Protea cynaroides</name>
    <dbReference type="NCBI Taxonomy" id="273540"/>
    <lineage>
        <taxon>Eukaryota</taxon>
        <taxon>Viridiplantae</taxon>
        <taxon>Streptophyta</taxon>
        <taxon>Embryophyta</taxon>
        <taxon>Tracheophyta</taxon>
        <taxon>Spermatophyta</taxon>
        <taxon>Magnoliopsida</taxon>
        <taxon>Proteales</taxon>
        <taxon>Proteaceae</taxon>
        <taxon>Protea</taxon>
    </lineage>
</organism>
<keyword evidence="3" id="KW-1185">Reference proteome</keyword>
<sequence>MEVAEKSKGKKGLILKTWQLCRSMSSRGPRNRLFLTPILKSRSWTPRIRSSPLSSPADKSCSSKRTRRLVVPEGCFTVYVGPERQRFVIKTECVNHPLFKILLEEAELEYGYYSQGPLSLPCDVDLFYKVLSEMDCGEVRQGCSFAKRCGSYDLLTPPRMLGMNGF</sequence>
<evidence type="ECO:0000313" key="3">
    <source>
        <dbReference type="Proteomes" id="UP001141806"/>
    </source>
</evidence>
<evidence type="ECO:0000256" key="1">
    <source>
        <dbReference type="ARBA" id="ARBA00006974"/>
    </source>
</evidence>
<dbReference type="PANTHER" id="PTHR31374:SF118">
    <property type="entry name" value="OS01G0924966 PROTEIN"/>
    <property type="match status" value="1"/>
</dbReference>
<protein>
    <recommendedName>
        <fullName evidence="4">Small auxin up regulated protein</fullName>
    </recommendedName>
</protein>
<comment type="caution">
    <text evidence="2">The sequence shown here is derived from an EMBL/GenBank/DDBJ whole genome shotgun (WGS) entry which is preliminary data.</text>
</comment>
<dbReference type="Proteomes" id="UP001141806">
    <property type="component" value="Unassembled WGS sequence"/>
</dbReference>
<gene>
    <name evidence="2" type="ORF">NE237_006647</name>
</gene>
<dbReference type="InterPro" id="IPR003676">
    <property type="entry name" value="SAUR_fam"/>
</dbReference>
<reference evidence="2" key="1">
    <citation type="journal article" date="2023" name="Plant J.">
        <title>The genome of the king protea, Protea cynaroides.</title>
        <authorList>
            <person name="Chang J."/>
            <person name="Duong T.A."/>
            <person name="Schoeman C."/>
            <person name="Ma X."/>
            <person name="Roodt D."/>
            <person name="Barker N."/>
            <person name="Li Z."/>
            <person name="Van de Peer Y."/>
            <person name="Mizrachi E."/>
        </authorList>
    </citation>
    <scope>NUCLEOTIDE SEQUENCE</scope>
    <source>
        <tissue evidence="2">Young leaves</tissue>
    </source>
</reference>
<dbReference type="AlphaFoldDB" id="A0A9Q0KMP2"/>
<proteinExistence type="inferred from homology"/>
<accession>A0A9Q0KMP2</accession>
<dbReference type="Pfam" id="PF02519">
    <property type="entry name" value="Auxin_inducible"/>
    <property type="match status" value="1"/>
</dbReference>
<evidence type="ECO:0000313" key="2">
    <source>
        <dbReference type="EMBL" id="KAJ4973473.1"/>
    </source>
</evidence>
<comment type="similarity">
    <text evidence="1">Belongs to the ARG7 family.</text>
</comment>
<dbReference type="PANTHER" id="PTHR31374">
    <property type="entry name" value="AUXIN-INDUCED PROTEIN-LIKE-RELATED"/>
    <property type="match status" value="1"/>
</dbReference>
<dbReference type="GO" id="GO:0009733">
    <property type="term" value="P:response to auxin"/>
    <property type="evidence" value="ECO:0007669"/>
    <property type="project" value="InterPro"/>
</dbReference>
<dbReference type="EMBL" id="JAMYWD010000004">
    <property type="protein sequence ID" value="KAJ4973473.1"/>
    <property type="molecule type" value="Genomic_DNA"/>
</dbReference>
<evidence type="ECO:0008006" key="4">
    <source>
        <dbReference type="Google" id="ProtNLM"/>
    </source>
</evidence>
<dbReference type="OrthoDB" id="660486at2759"/>
<name>A0A9Q0KMP2_9MAGN</name>